<organism evidence="2 3">
    <name type="scientific">Aspergillus nanangensis</name>
    <dbReference type="NCBI Taxonomy" id="2582783"/>
    <lineage>
        <taxon>Eukaryota</taxon>
        <taxon>Fungi</taxon>
        <taxon>Dikarya</taxon>
        <taxon>Ascomycota</taxon>
        <taxon>Pezizomycotina</taxon>
        <taxon>Eurotiomycetes</taxon>
        <taxon>Eurotiomycetidae</taxon>
        <taxon>Eurotiales</taxon>
        <taxon>Aspergillaceae</taxon>
        <taxon>Aspergillus</taxon>
        <taxon>Aspergillus subgen. Circumdati</taxon>
    </lineage>
</organism>
<accession>A0AAD4CF86</accession>
<protein>
    <submittedName>
        <fullName evidence="2">Uncharacterized protein</fullName>
    </submittedName>
</protein>
<dbReference type="EMBL" id="VCAU01000096">
    <property type="protein sequence ID" value="KAF9885421.1"/>
    <property type="molecule type" value="Genomic_DNA"/>
</dbReference>
<dbReference type="Proteomes" id="UP001194746">
    <property type="component" value="Unassembled WGS sequence"/>
</dbReference>
<feature type="signal peptide" evidence="1">
    <location>
        <begin position="1"/>
        <end position="18"/>
    </location>
</feature>
<reference evidence="2" key="1">
    <citation type="journal article" date="2019" name="Beilstein J. Org. Chem.">
        <title>Nanangenines: drimane sesquiterpenoids as the dominant metabolite cohort of a novel Australian fungus, Aspergillus nanangensis.</title>
        <authorList>
            <person name="Lacey H.J."/>
            <person name="Gilchrist C.L.M."/>
            <person name="Crombie A."/>
            <person name="Kalaitzis J.A."/>
            <person name="Vuong D."/>
            <person name="Rutledge P.J."/>
            <person name="Turner P."/>
            <person name="Pitt J.I."/>
            <person name="Lacey E."/>
            <person name="Chooi Y.H."/>
            <person name="Piggott A.M."/>
        </authorList>
    </citation>
    <scope>NUCLEOTIDE SEQUENCE</scope>
    <source>
        <strain evidence="2">MST-FP2251</strain>
    </source>
</reference>
<keyword evidence="1" id="KW-0732">Signal</keyword>
<dbReference type="AlphaFoldDB" id="A0AAD4CF86"/>
<feature type="chain" id="PRO_5042199683" evidence="1">
    <location>
        <begin position="19"/>
        <end position="93"/>
    </location>
</feature>
<sequence length="93" mass="10021">MKLISALSLSFLATTASAGAEVWVKPCYYADECETYQYDEGFSWQKGNCLSFSRGMASYSQWGSSTCRFYNAGGCTGSETPGPNTWILPGTAG</sequence>
<evidence type="ECO:0000256" key="1">
    <source>
        <dbReference type="SAM" id="SignalP"/>
    </source>
</evidence>
<evidence type="ECO:0000313" key="2">
    <source>
        <dbReference type="EMBL" id="KAF9885421.1"/>
    </source>
</evidence>
<comment type="caution">
    <text evidence="2">The sequence shown here is derived from an EMBL/GenBank/DDBJ whole genome shotgun (WGS) entry which is preliminary data.</text>
</comment>
<name>A0AAD4CF86_ASPNN</name>
<proteinExistence type="predicted"/>
<keyword evidence="3" id="KW-1185">Reference proteome</keyword>
<evidence type="ECO:0000313" key="3">
    <source>
        <dbReference type="Proteomes" id="UP001194746"/>
    </source>
</evidence>
<gene>
    <name evidence="2" type="ORF">FE257_012943</name>
</gene>
<reference evidence="2" key="2">
    <citation type="submission" date="2020-02" db="EMBL/GenBank/DDBJ databases">
        <authorList>
            <person name="Gilchrist C.L.M."/>
            <person name="Chooi Y.-H."/>
        </authorList>
    </citation>
    <scope>NUCLEOTIDE SEQUENCE</scope>
    <source>
        <strain evidence="2">MST-FP2251</strain>
    </source>
</reference>